<feature type="domain" description="Peptidase S54 rhomboid" evidence="8">
    <location>
        <begin position="136"/>
        <end position="272"/>
    </location>
</feature>
<dbReference type="GO" id="GO:0016020">
    <property type="term" value="C:membrane"/>
    <property type="evidence" value="ECO:0007669"/>
    <property type="project" value="UniProtKB-SubCell"/>
</dbReference>
<keyword evidence="10" id="KW-0378">Hydrolase</keyword>
<dbReference type="GO" id="GO:0004252">
    <property type="term" value="F:serine-type endopeptidase activity"/>
    <property type="evidence" value="ECO:0007669"/>
    <property type="project" value="InterPro"/>
</dbReference>
<proteinExistence type="predicted"/>
<dbReference type="Gene3D" id="1.20.1540.10">
    <property type="entry name" value="Rhomboid-like"/>
    <property type="match status" value="1"/>
</dbReference>
<evidence type="ECO:0000256" key="2">
    <source>
        <dbReference type="ARBA" id="ARBA00022475"/>
    </source>
</evidence>
<dbReference type="InterPro" id="IPR022764">
    <property type="entry name" value="Peptidase_S54_rhomboid_dom"/>
</dbReference>
<dbReference type="PANTHER" id="PTHR43066">
    <property type="entry name" value="RHOMBOID-RELATED PROTEIN"/>
    <property type="match status" value="1"/>
</dbReference>
<dbReference type="GO" id="GO:0006508">
    <property type="term" value="P:proteolysis"/>
    <property type="evidence" value="ECO:0007669"/>
    <property type="project" value="UniProtKB-KW"/>
</dbReference>
<keyword evidence="10" id="KW-0645">Protease</keyword>
<evidence type="ECO:0000256" key="6">
    <source>
        <dbReference type="ARBA" id="ARBA00023136"/>
    </source>
</evidence>
<feature type="transmembrane region" description="Helical" evidence="7">
    <location>
        <begin position="258"/>
        <end position="278"/>
    </location>
</feature>
<protein>
    <submittedName>
        <fullName evidence="10">Rhomboid family intramembrane serine protease</fullName>
    </submittedName>
</protein>
<comment type="subcellular location">
    <subcellularLocation>
        <location evidence="1">Membrane</location>
        <topology evidence="1">Multi-pass membrane protein</topology>
    </subcellularLocation>
</comment>
<accession>A0A3P3QU34</accession>
<dbReference type="EMBL" id="RRCF01000001">
    <property type="protein sequence ID" value="RRJ23860.1"/>
    <property type="molecule type" value="Genomic_DNA"/>
</dbReference>
<feature type="transmembrane region" description="Helical" evidence="7">
    <location>
        <begin position="200"/>
        <end position="220"/>
    </location>
</feature>
<evidence type="ECO:0000256" key="4">
    <source>
        <dbReference type="ARBA" id="ARBA00022692"/>
    </source>
</evidence>
<evidence type="ECO:0000259" key="8">
    <source>
        <dbReference type="Pfam" id="PF01694"/>
    </source>
</evidence>
<evidence type="ECO:0000256" key="1">
    <source>
        <dbReference type="ARBA" id="ARBA00004141"/>
    </source>
</evidence>
<feature type="domain" description="Peptidase S54 GlpG peptidase N-terminal" evidence="9">
    <location>
        <begin position="1"/>
        <end position="77"/>
    </location>
</feature>
<keyword evidence="5 7" id="KW-1133">Transmembrane helix</keyword>
<keyword evidence="4 7" id="KW-0812">Transmembrane</keyword>
<dbReference type="AlphaFoldDB" id="A0A3P3QU34"/>
<feature type="transmembrane region" description="Helical" evidence="7">
    <location>
        <begin position="146"/>
        <end position="165"/>
    </location>
</feature>
<dbReference type="Proteomes" id="UP000276260">
    <property type="component" value="Unassembled WGS sequence"/>
</dbReference>
<dbReference type="InterPro" id="IPR035952">
    <property type="entry name" value="Rhomboid-like_sf"/>
</dbReference>
<reference evidence="10 11" key="1">
    <citation type="submission" date="2018-11" db="EMBL/GenBank/DDBJ databases">
        <title>Draft genome analysis of Rheinheimera mesophila isolated from an industrial waste site.</title>
        <authorList>
            <person name="Yu Q."/>
            <person name="Qi Y."/>
            <person name="Zhang H."/>
            <person name="Lu Y."/>
            <person name="Pu J."/>
        </authorList>
    </citation>
    <scope>NUCLEOTIDE SEQUENCE [LARGE SCALE GENOMIC DNA]</scope>
    <source>
        <strain evidence="10 11">IITR13</strain>
    </source>
</reference>
<name>A0A3P3QU34_9GAMM</name>
<evidence type="ECO:0000313" key="11">
    <source>
        <dbReference type="Proteomes" id="UP000276260"/>
    </source>
</evidence>
<gene>
    <name evidence="10" type="ORF">EIK76_07360</name>
</gene>
<dbReference type="InterPro" id="IPR022732">
    <property type="entry name" value="Peptidase_S54_GlpG_N"/>
</dbReference>
<dbReference type="Gene3D" id="3.30.70.2350">
    <property type="match status" value="1"/>
</dbReference>
<dbReference type="OrthoDB" id="9778341at2"/>
<evidence type="ECO:0000256" key="7">
    <source>
        <dbReference type="SAM" id="Phobius"/>
    </source>
</evidence>
<organism evidence="10 11">
    <name type="scientific">Rheinheimera mesophila</name>
    <dbReference type="NCBI Taxonomy" id="1547515"/>
    <lineage>
        <taxon>Bacteria</taxon>
        <taxon>Pseudomonadati</taxon>
        <taxon>Pseudomonadota</taxon>
        <taxon>Gammaproteobacteria</taxon>
        <taxon>Chromatiales</taxon>
        <taxon>Chromatiaceae</taxon>
        <taxon>Rheinheimera</taxon>
    </lineage>
</organism>
<dbReference type="InterPro" id="IPR038236">
    <property type="entry name" value="GlpG_N_sf"/>
</dbReference>
<sequence length="282" mass="31463">MIKLAEFASSAAALSLADYCKNQQLDVSVVVHSAQKAELWCAPEHAEQVMAELERFLSDPDAQRYQAAAWDRAQVPASDLGSASLSGYWQQLWAQGGWFTHLVWLSALLVYGWQQLDPWSALAALQLQPQLGVSPQQGWRWFTPGWLHFSASHLIFNLIWVWYLLGPLELKLGRFVAISLSLIVLLLSNLLQFVVVDANFGGMSGLVYGLFGFYWICGWLKPSWGLQISHGLVGFMLIWLLIGFFDLLWISMANWAHLAGLVAGMLCAAVLVILSKALTVQR</sequence>
<keyword evidence="11" id="KW-1185">Reference proteome</keyword>
<evidence type="ECO:0000259" key="9">
    <source>
        <dbReference type="Pfam" id="PF12122"/>
    </source>
</evidence>
<comment type="caution">
    <text evidence="10">The sequence shown here is derived from an EMBL/GenBank/DDBJ whole genome shotgun (WGS) entry which is preliminary data.</text>
</comment>
<feature type="transmembrane region" description="Helical" evidence="7">
    <location>
        <begin position="232"/>
        <end position="252"/>
    </location>
</feature>
<dbReference type="Pfam" id="PF12122">
    <property type="entry name" value="Rhomboid_N"/>
    <property type="match status" value="1"/>
</dbReference>
<feature type="transmembrane region" description="Helical" evidence="7">
    <location>
        <begin position="172"/>
        <end position="194"/>
    </location>
</feature>
<keyword evidence="2" id="KW-1003">Cell membrane</keyword>
<evidence type="ECO:0000256" key="5">
    <source>
        <dbReference type="ARBA" id="ARBA00022989"/>
    </source>
</evidence>
<evidence type="ECO:0000313" key="10">
    <source>
        <dbReference type="EMBL" id="RRJ23860.1"/>
    </source>
</evidence>
<dbReference type="SUPFAM" id="SSF144091">
    <property type="entry name" value="Rhomboid-like"/>
    <property type="match status" value="1"/>
</dbReference>
<dbReference type="RefSeq" id="WP_046519879.1">
    <property type="nucleotide sequence ID" value="NZ_LAVS01000019.1"/>
</dbReference>
<evidence type="ECO:0000256" key="3">
    <source>
        <dbReference type="ARBA" id="ARBA00022519"/>
    </source>
</evidence>
<dbReference type="Pfam" id="PF01694">
    <property type="entry name" value="Rhomboid"/>
    <property type="match status" value="1"/>
</dbReference>
<keyword evidence="6 7" id="KW-0472">Membrane</keyword>
<keyword evidence="3" id="KW-0997">Cell inner membrane</keyword>
<dbReference type="PANTHER" id="PTHR43066:SF26">
    <property type="entry name" value="RHOMBOID PROTEASE GLPG"/>
    <property type="match status" value="1"/>
</dbReference>